<dbReference type="RefSeq" id="WP_380908887.1">
    <property type="nucleotide sequence ID" value="NZ_JBHTLS010000009.1"/>
</dbReference>
<sequence length="115" mass="12958">MKAGDELDASTLEFGHIAMKNLSRKLHVMLQKQHGEEKMRCGEAKAMRAAHMVVDAGLGAARLDFPEPAHAHPHKRGQFFLRHALEFAPFLDTAPRDQLHLGKNEDTVMRRPALR</sequence>
<evidence type="ECO:0000313" key="2">
    <source>
        <dbReference type="Proteomes" id="UP001597203"/>
    </source>
</evidence>
<gene>
    <name evidence="1" type="ORF">ACFQ24_02575</name>
</gene>
<protein>
    <submittedName>
        <fullName evidence="1">Uncharacterized protein</fullName>
    </submittedName>
</protein>
<dbReference type="Proteomes" id="UP001597203">
    <property type="component" value="Unassembled WGS sequence"/>
</dbReference>
<comment type="caution">
    <text evidence="1">The sequence shown here is derived from an EMBL/GenBank/DDBJ whole genome shotgun (WGS) entry which is preliminary data.</text>
</comment>
<dbReference type="EMBL" id="JBHTLS010000009">
    <property type="protein sequence ID" value="MFD1103801.1"/>
    <property type="molecule type" value="Genomic_DNA"/>
</dbReference>
<accession>A0ABW3NTR3</accession>
<organism evidence="1 2">
    <name type="scientific">Sphingobium olei</name>
    <dbReference type="NCBI Taxonomy" id="420955"/>
    <lineage>
        <taxon>Bacteria</taxon>
        <taxon>Pseudomonadati</taxon>
        <taxon>Pseudomonadota</taxon>
        <taxon>Alphaproteobacteria</taxon>
        <taxon>Sphingomonadales</taxon>
        <taxon>Sphingomonadaceae</taxon>
        <taxon>Sphingobium</taxon>
    </lineage>
</organism>
<name>A0ABW3NTR3_9SPHN</name>
<proteinExistence type="predicted"/>
<keyword evidence="2" id="KW-1185">Reference proteome</keyword>
<reference evidence="2" key="1">
    <citation type="journal article" date="2019" name="Int. J. Syst. Evol. Microbiol.">
        <title>The Global Catalogue of Microorganisms (GCM) 10K type strain sequencing project: providing services to taxonomists for standard genome sequencing and annotation.</title>
        <authorList>
            <consortium name="The Broad Institute Genomics Platform"/>
            <consortium name="The Broad Institute Genome Sequencing Center for Infectious Disease"/>
            <person name="Wu L."/>
            <person name="Ma J."/>
        </authorList>
    </citation>
    <scope>NUCLEOTIDE SEQUENCE [LARGE SCALE GENOMIC DNA]</scope>
    <source>
        <strain evidence="2">CCUG 54329</strain>
    </source>
</reference>
<evidence type="ECO:0000313" key="1">
    <source>
        <dbReference type="EMBL" id="MFD1103801.1"/>
    </source>
</evidence>